<dbReference type="PROSITE" id="PS00651">
    <property type="entry name" value="RIBOSOMAL_L9"/>
    <property type="match status" value="1"/>
</dbReference>
<keyword evidence="3 7" id="KW-0694">RNA-binding</keyword>
<dbReference type="InterPro" id="IPR036791">
    <property type="entry name" value="Ribosomal_bL9_C_sf"/>
</dbReference>
<dbReference type="InterPro" id="IPR000244">
    <property type="entry name" value="Ribosomal_bL9"/>
</dbReference>
<dbReference type="SUPFAM" id="SSF55658">
    <property type="entry name" value="L9 N-domain-like"/>
    <property type="match status" value="1"/>
</dbReference>
<dbReference type="PANTHER" id="PTHR21368">
    <property type="entry name" value="50S RIBOSOMAL PROTEIN L9"/>
    <property type="match status" value="1"/>
</dbReference>
<evidence type="ECO:0000256" key="7">
    <source>
        <dbReference type="HAMAP-Rule" id="MF_00503"/>
    </source>
</evidence>
<keyword evidence="4 7" id="KW-0689">Ribosomal protein</keyword>
<dbReference type="InterPro" id="IPR036935">
    <property type="entry name" value="Ribosomal_bL9_N_sf"/>
</dbReference>
<dbReference type="HAMAP" id="MF_00503">
    <property type="entry name" value="Ribosomal_bL9"/>
    <property type="match status" value="1"/>
</dbReference>
<proteinExistence type="inferred from homology"/>
<gene>
    <name evidence="7 9" type="primary">rplI</name>
    <name evidence="9" type="ORF">GCM10025862_36330</name>
</gene>
<reference evidence="10" key="1">
    <citation type="journal article" date="2019" name="Int. J. Syst. Evol. Microbiol.">
        <title>The Global Catalogue of Microorganisms (GCM) 10K type strain sequencing project: providing services to taxonomists for standard genome sequencing and annotation.</title>
        <authorList>
            <consortium name="The Broad Institute Genomics Platform"/>
            <consortium name="The Broad Institute Genome Sequencing Center for Infectious Disease"/>
            <person name="Wu L."/>
            <person name="Ma J."/>
        </authorList>
    </citation>
    <scope>NUCLEOTIDE SEQUENCE [LARGE SCALE GENOMIC DNA]</scope>
    <source>
        <strain evidence="10">NBRC 105830</strain>
    </source>
</reference>
<dbReference type="Gene3D" id="3.10.430.100">
    <property type="entry name" value="Ribosomal protein L9, C-terminal domain"/>
    <property type="match status" value="1"/>
</dbReference>
<dbReference type="InterPro" id="IPR020594">
    <property type="entry name" value="Ribosomal_bL9_bac/chp"/>
</dbReference>
<dbReference type="InterPro" id="IPR020069">
    <property type="entry name" value="Ribosomal_bL9_C"/>
</dbReference>
<dbReference type="Proteomes" id="UP001157109">
    <property type="component" value="Unassembled WGS sequence"/>
</dbReference>
<dbReference type="NCBIfam" id="TIGR00158">
    <property type="entry name" value="L9"/>
    <property type="match status" value="1"/>
</dbReference>
<evidence type="ECO:0000313" key="10">
    <source>
        <dbReference type="Proteomes" id="UP001157109"/>
    </source>
</evidence>
<sequence length="151" mass="16218">MKSMKLILTHEVTGLGEPGDVVEVKPGYGRNYLVPRDLATPWSKGGEKQVEAIKKAREARAVKSLDEAKNIKAQLENKPVKVKVKSGAGGRLFGSVSTTTIVDAFDKAGLPSVDRRRIEVTSPIKALGAHSVVVRVHPEVAATVRLDVIAD</sequence>
<evidence type="ECO:0000256" key="2">
    <source>
        <dbReference type="ARBA" id="ARBA00022730"/>
    </source>
</evidence>
<comment type="function">
    <text evidence="7">Binds to the 23S rRNA.</text>
</comment>
<feature type="domain" description="Ribosomal protein L9" evidence="8">
    <location>
        <begin position="16"/>
        <end position="43"/>
    </location>
</feature>
<accession>A0ABQ6HT99</accession>
<evidence type="ECO:0000256" key="4">
    <source>
        <dbReference type="ARBA" id="ARBA00022980"/>
    </source>
</evidence>
<organism evidence="9 10">
    <name type="scientific">Arsenicicoccus piscis</name>
    <dbReference type="NCBI Taxonomy" id="673954"/>
    <lineage>
        <taxon>Bacteria</taxon>
        <taxon>Bacillati</taxon>
        <taxon>Actinomycetota</taxon>
        <taxon>Actinomycetes</taxon>
        <taxon>Micrococcales</taxon>
        <taxon>Intrasporangiaceae</taxon>
        <taxon>Arsenicicoccus</taxon>
    </lineage>
</organism>
<dbReference type="SUPFAM" id="SSF55653">
    <property type="entry name" value="Ribosomal protein L9 C-domain"/>
    <property type="match status" value="1"/>
</dbReference>
<evidence type="ECO:0000256" key="5">
    <source>
        <dbReference type="ARBA" id="ARBA00023274"/>
    </source>
</evidence>
<evidence type="ECO:0000256" key="3">
    <source>
        <dbReference type="ARBA" id="ARBA00022884"/>
    </source>
</evidence>
<dbReference type="EMBL" id="BSUJ01000001">
    <property type="protein sequence ID" value="GMA21612.1"/>
    <property type="molecule type" value="Genomic_DNA"/>
</dbReference>
<keyword evidence="10" id="KW-1185">Reference proteome</keyword>
<comment type="similarity">
    <text evidence="1 7">Belongs to the bacterial ribosomal protein bL9 family.</text>
</comment>
<keyword evidence="2 7" id="KW-0699">rRNA-binding</keyword>
<evidence type="ECO:0000256" key="1">
    <source>
        <dbReference type="ARBA" id="ARBA00010605"/>
    </source>
</evidence>
<name>A0ABQ6HT99_9MICO</name>
<dbReference type="Gene3D" id="3.40.5.10">
    <property type="entry name" value="Ribosomal protein L9, N-terminal domain"/>
    <property type="match status" value="1"/>
</dbReference>
<dbReference type="Pfam" id="PF03948">
    <property type="entry name" value="Ribosomal_L9_C"/>
    <property type="match status" value="1"/>
</dbReference>
<dbReference type="InterPro" id="IPR020070">
    <property type="entry name" value="Ribosomal_bL9_N"/>
</dbReference>
<comment type="caution">
    <text evidence="9">The sequence shown here is derived from an EMBL/GenBank/DDBJ whole genome shotgun (WGS) entry which is preliminary data.</text>
</comment>
<dbReference type="Pfam" id="PF01281">
    <property type="entry name" value="Ribosomal_L9_N"/>
    <property type="match status" value="1"/>
</dbReference>
<evidence type="ECO:0000313" key="9">
    <source>
        <dbReference type="EMBL" id="GMA21612.1"/>
    </source>
</evidence>
<evidence type="ECO:0000256" key="6">
    <source>
        <dbReference type="ARBA" id="ARBA00035292"/>
    </source>
</evidence>
<dbReference type="InterPro" id="IPR009027">
    <property type="entry name" value="Ribosomal_bL9/RNase_H1_N"/>
</dbReference>
<evidence type="ECO:0000259" key="8">
    <source>
        <dbReference type="PROSITE" id="PS00651"/>
    </source>
</evidence>
<dbReference type="GO" id="GO:0005840">
    <property type="term" value="C:ribosome"/>
    <property type="evidence" value="ECO:0007669"/>
    <property type="project" value="UniProtKB-KW"/>
</dbReference>
<keyword evidence="5 7" id="KW-0687">Ribonucleoprotein</keyword>
<protein>
    <recommendedName>
        <fullName evidence="6 7">Large ribosomal subunit protein bL9</fullName>
    </recommendedName>
</protein>